<accession>A0A6H2NSE8</accession>
<dbReference type="Proteomes" id="UP000217566">
    <property type="component" value="Unassembled WGS sequence"/>
</dbReference>
<dbReference type="GO" id="GO:0006313">
    <property type="term" value="P:DNA transposition"/>
    <property type="evidence" value="ECO:0007669"/>
    <property type="project" value="InterPro"/>
</dbReference>
<evidence type="ECO:0000313" key="2">
    <source>
        <dbReference type="EMBL" id="TVS83477.1"/>
    </source>
</evidence>
<dbReference type="GO" id="GO:0003677">
    <property type="term" value="F:DNA binding"/>
    <property type="evidence" value="ECO:0007669"/>
    <property type="project" value="InterPro"/>
</dbReference>
<organism evidence="2">
    <name type="scientific">Wolbachia pipientis</name>
    <dbReference type="NCBI Taxonomy" id="955"/>
    <lineage>
        <taxon>Bacteria</taxon>
        <taxon>Pseudomonadati</taxon>
        <taxon>Pseudomonadota</taxon>
        <taxon>Alphaproteobacteria</taxon>
        <taxon>Rickettsiales</taxon>
        <taxon>Anaplasmataceae</taxon>
        <taxon>Wolbachieae</taxon>
        <taxon>Wolbachia</taxon>
    </lineage>
</organism>
<evidence type="ECO:0000259" key="1">
    <source>
        <dbReference type="Pfam" id="PF01548"/>
    </source>
</evidence>
<sequence>MNSSNIIAGIDVSKSKLDIHIHPLEHYKIFENNVQSIDEILDFLRLHNVTKVGLEATGGYEKLCAYTLLSNGFEVYVIQPRWVRDYAKSLGITTKTDKIDCSIILRYINNTDMRVIPLKVSNIDCLKQKLSRRNQLVEMAKIQKTQAHQITDVSIIKQIEELLVILQNQIQILEDEMMALVD</sequence>
<protein>
    <submittedName>
        <fullName evidence="2">IS110 family transposase</fullName>
    </submittedName>
</protein>
<comment type="caution">
    <text evidence="2">The sequence shown here is derived from an EMBL/GenBank/DDBJ whole genome shotgun (WGS) entry which is preliminary data.</text>
</comment>
<reference evidence="2" key="1">
    <citation type="submission" date="2019-07" db="EMBL/GenBank/DDBJ databases">
        <title>Genome assemblies of Wolbachia strains wAlbA and wAlbB in wild caught Aedes albopictus specimens.</title>
        <authorList>
            <person name="Kulkarni A."/>
            <person name="Yu W."/>
            <person name="Xue R.-D."/>
            <person name="Ma Y."/>
            <person name="Xu J."/>
        </authorList>
    </citation>
    <scope>NUCLEOTIDE SEQUENCE</scope>
    <source>
        <strain evidence="2">FL2016</strain>
    </source>
</reference>
<dbReference type="GO" id="GO:0004803">
    <property type="term" value="F:transposase activity"/>
    <property type="evidence" value="ECO:0007669"/>
    <property type="project" value="InterPro"/>
</dbReference>
<dbReference type="Pfam" id="PF01548">
    <property type="entry name" value="DEDD_Tnp_IS110"/>
    <property type="match status" value="1"/>
</dbReference>
<gene>
    <name evidence="2" type="ORF">COM43_005345</name>
</gene>
<feature type="domain" description="Transposase IS110-like N-terminal" evidence="1">
    <location>
        <begin position="8"/>
        <end position="150"/>
    </location>
</feature>
<dbReference type="AlphaFoldDB" id="A0A6H2NSE8"/>
<dbReference type="EMBL" id="NWVK02000308">
    <property type="protein sequence ID" value="TVS83477.1"/>
    <property type="molecule type" value="Genomic_DNA"/>
</dbReference>
<dbReference type="InterPro" id="IPR047650">
    <property type="entry name" value="Transpos_IS110"/>
</dbReference>
<dbReference type="PANTHER" id="PTHR33055">
    <property type="entry name" value="TRANSPOSASE FOR INSERTION SEQUENCE ELEMENT IS1111A"/>
    <property type="match status" value="1"/>
</dbReference>
<proteinExistence type="predicted"/>
<dbReference type="PANTHER" id="PTHR33055:SF3">
    <property type="entry name" value="PUTATIVE TRANSPOSASE FOR IS117-RELATED"/>
    <property type="match status" value="1"/>
</dbReference>
<feature type="non-terminal residue" evidence="2">
    <location>
        <position position="182"/>
    </location>
</feature>
<name>A0A6H2NSE8_WOLPI</name>
<dbReference type="InterPro" id="IPR002525">
    <property type="entry name" value="Transp_IS110-like_N"/>
</dbReference>